<comment type="caution">
    <text evidence="3">The sequence shown here is derived from an EMBL/GenBank/DDBJ whole genome shotgun (WGS) entry which is preliminary data.</text>
</comment>
<dbReference type="SUPFAM" id="SSF54001">
    <property type="entry name" value="Cysteine proteinases"/>
    <property type="match status" value="1"/>
</dbReference>
<name>A3ZX55_9BACT</name>
<feature type="transmembrane region" description="Helical" evidence="1">
    <location>
        <begin position="9"/>
        <end position="25"/>
    </location>
</feature>
<accession>A3ZX55</accession>
<dbReference type="AlphaFoldDB" id="A3ZX55"/>
<dbReference type="PANTHER" id="PTHR42736:SF1">
    <property type="entry name" value="PROTEIN-GLUTAMINE GAMMA-GLUTAMYLTRANSFERASE"/>
    <property type="match status" value="1"/>
</dbReference>
<dbReference type="Proteomes" id="UP000004358">
    <property type="component" value="Unassembled WGS sequence"/>
</dbReference>
<dbReference type="HOGENOM" id="CLU_358985_0_0_0"/>
<evidence type="ECO:0000259" key="2">
    <source>
        <dbReference type="SMART" id="SM00460"/>
    </source>
</evidence>
<dbReference type="RefSeq" id="WP_002653427.1">
    <property type="nucleotide sequence ID" value="NZ_CH672376.1"/>
</dbReference>
<dbReference type="InterPro" id="IPR002931">
    <property type="entry name" value="Transglutaminase-like"/>
</dbReference>
<feature type="transmembrane region" description="Helical" evidence="1">
    <location>
        <begin position="640"/>
        <end position="659"/>
    </location>
</feature>
<gene>
    <name evidence="3" type="ORF">DSM3645_27668</name>
</gene>
<sequence length="764" mass="85795">MSERFLERLNWILVALAVLALQLSLNRGGVGAWWSWGEILAVFATSLLAVRPWRQAEVVTKGNPPGSVIILLLTMAMAHVVVEVIFSYVAPQLGQTFELQTALALRNLMIAAAACSRFPSLLRLSSGLSLTLTCFAFILEIHASITAVVAIYAMIGLWWLIGNYWDRIQGRFPEGTESSVPKNAGVIATGAALLLGTGMLLLIGGEHATTALSGFMPSSGGNQFDSAAANSGIGDGDDLVDGTEDAMSFGPTESEVFLESQMPSLYDVFNDTYDAPVKRKQTSERQRSIALAPDKLQHRHQKVAHSEQSGRQFSLLRKQSTTKKKSLQDRTSHALLYVKGRTPLHLRTNVYDRLEQNELIEAEASPPASFVISHENGKPWLEIPCLVNDSDIDYVEEHLLKFINLKSSRVPTPGHLSQLHIPDVDRADLFRWTKDGVLRLDADRIPPTTVMRQRFFLIGDERLQSERYRNKFVGANTPIAAADSSPDLRELAQAWTIEAQPGWDTITAISDHLRHDYRLDRNAPISPTTIGPIEEFLFNAKQGPDYLFATSAALLLRELGYQTRIVRGFYASPDRFDSHSEQTPIYPDDAHFWLEVSDGVNWHAVEPTPGYERLGPPKDLKTRLAEFVWTILQWSWGRKWFFLLLFTLAITIWLLRIVILDTAARLANCWAVPIDHRRRVLRTLQIIQLRERFSQVRRPKGVTIQAWLSRKVVAAEEETQQIQSISLCGWALYGGTAKCPVPAAEIETLRYFTLELSRRPLTRR</sequence>
<feature type="transmembrane region" description="Helical" evidence="1">
    <location>
        <begin position="102"/>
        <end position="122"/>
    </location>
</feature>
<dbReference type="InterPro" id="IPR052901">
    <property type="entry name" value="Bact_TGase-like"/>
</dbReference>
<feature type="transmembrane region" description="Helical" evidence="1">
    <location>
        <begin position="134"/>
        <end position="161"/>
    </location>
</feature>
<keyword evidence="1" id="KW-0472">Membrane</keyword>
<dbReference type="PANTHER" id="PTHR42736">
    <property type="entry name" value="PROTEIN-GLUTAMINE GAMMA-GLUTAMYLTRANSFERASE"/>
    <property type="match status" value="1"/>
</dbReference>
<reference evidence="3 4" key="1">
    <citation type="submission" date="2006-02" db="EMBL/GenBank/DDBJ databases">
        <authorList>
            <person name="Amann R."/>
            <person name="Ferriera S."/>
            <person name="Johnson J."/>
            <person name="Kravitz S."/>
            <person name="Halpern A."/>
            <person name="Remington K."/>
            <person name="Beeson K."/>
            <person name="Tran B."/>
            <person name="Rogers Y.-H."/>
            <person name="Friedman R."/>
            <person name="Venter J.C."/>
        </authorList>
    </citation>
    <scope>NUCLEOTIDE SEQUENCE [LARGE SCALE GENOMIC DNA]</scope>
    <source>
        <strain evidence="3 4">DSM 3645</strain>
    </source>
</reference>
<dbReference type="Gene3D" id="3.10.620.30">
    <property type="match status" value="1"/>
</dbReference>
<protein>
    <recommendedName>
        <fullName evidence="2">Transglutaminase-like domain-containing protein</fullName>
    </recommendedName>
</protein>
<keyword evidence="1" id="KW-1133">Transmembrane helix</keyword>
<feature type="transmembrane region" description="Helical" evidence="1">
    <location>
        <begin position="184"/>
        <end position="203"/>
    </location>
</feature>
<feature type="transmembrane region" description="Helical" evidence="1">
    <location>
        <begin position="70"/>
        <end position="90"/>
    </location>
</feature>
<dbReference type="Pfam" id="PF01841">
    <property type="entry name" value="Transglut_core"/>
    <property type="match status" value="1"/>
</dbReference>
<dbReference type="STRING" id="314230.DSM3645_27668"/>
<dbReference type="OrthoDB" id="231513at2"/>
<proteinExistence type="predicted"/>
<dbReference type="InterPro" id="IPR038765">
    <property type="entry name" value="Papain-like_cys_pep_sf"/>
</dbReference>
<dbReference type="EMBL" id="AANZ01000017">
    <property type="protein sequence ID" value="EAQ78932.1"/>
    <property type="molecule type" value="Genomic_DNA"/>
</dbReference>
<keyword evidence="1" id="KW-0812">Transmembrane</keyword>
<dbReference type="eggNOG" id="COG1305">
    <property type="taxonomic scope" value="Bacteria"/>
</dbReference>
<evidence type="ECO:0000313" key="3">
    <source>
        <dbReference type="EMBL" id="EAQ78932.1"/>
    </source>
</evidence>
<dbReference type="SMART" id="SM00460">
    <property type="entry name" value="TGc"/>
    <property type="match status" value="1"/>
</dbReference>
<evidence type="ECO:0000313" key="4">
    <source>
        <dbReference type="Proteomes" id="UP000004358"/>
    </source>
</evidence>
<feature type="domain" description="Transglutaminase-like" evidence="2">
    <location>
        <begin position="537"/>
        <end position="609"/>
    </location>
</feature>
<evidence type="ECO:0000256" key="1">
    <source>
        <dbReference type="SAM" id="Phobius"/>
    </source>
</evidence>
<organism evidence="3 4">
    <name type="scientific">Blastopirellula marina DSM 3645</name>
    <dbReference type="NCBI Taxonomy" id="314230"/>
    <lineage>
        <taxon>Bacteria</taxon>
        <taxon>Pseudomonadati</taxon>
        <taxon>Planctomycetota</taxon>
        <taxon>Planctomycetia</taxon>
        <taxon>Pirellulales</taxon>
        <taxon>Pirellulaceae</taxon>
        <taxon>Blastopirellula</taxon>
    </lineage>
</organism>